<keyword evidence="3" id="KW-0862">Zinc</keyword>
<dbReference type="PROSITE" id="PS50115">
    <property type="entry name" value="ARFGAP"/>
    <property type="match status" value="1"/>
</dbReference>
<keyword evidence="1" id="KW-0479">Metal-binding</keyword>
<dbReference type="FunFam" id="1.10.220.150:FF:000017">
    <property type="entry name" value="ARF GTPase activator (Csx2), putative"/>
    <property type="match status" value="1"/>
</dbReference>
<protein>
    <submittedName>
        <fullName evidence="8">Uncharacterized protein</fullName>
    </submittedName>
</protein>
<comment type="caution">
    <text evidence="8">The sequence shown here is derived from an EMBL/GenBank/DDBJ whole genome shotgun (WGS) entry which is preliminary data.</text>
</comment>
<sequence length="835" mass="93974">MSDPPAYFELPSSHQRMSVISTRSIPVVIEDQDLDDGPLFRATVQQLESRTSTLKAHLKRILKTATASVEAQRALLEADEAFIVALRETPAAEPLMSAYLNDAWNSLYEQRERLQHSMQSLLIAPLQKLYEMDIKVAEAKRRQFEDESKEYYQYLAKYLSIKSDTKEQKRTESEAKHLAKKRRFDLMRFDYYNFLMDLHGGKKEKELLYHLLSHQQKEYGFYQSVSSSLALFKQGLDDLASMMAVASREHNLVNKERYEKRKMLESKCAESEMLAEPKEADTTSLSVKENSVEEAPVVPPSIEENKFRGIRDLEQQNRDFLFNSGRRKEGFLFSTSKPSKNNAFDMAPAVTWHKYWCVLSGGQLHEYSNWKKHLETHIDPINLRFATVREARNVERRFCFEIITPYFRRIYQATSQEEMLSWIATINNAIESLLNGMSSSVDLAKDQTQERQKKGHTRSLSGALQGLAHKKRSSKEPPSEGAELLASTPTDRFRWSGFSFASGIHTNSGKSYLGNYTFSPPDTAVNTKMLLQLREELANNFCADCGAKNPEWCSLNLGILLCIECSGIHRSLGTHISKVRSLTLDSASYTADIVELLRSIGNARSNAIWDTKEGEDNKKPSASDTRDVKLKYIQAKYVDKAFVRASEEKDPAVLLFKAIDDDDIPGALHAVALGADVNACRPITSITSPRISLLLSSDEEEDDKRSTILSSSSSMTYQSFNLSSNNHITPTITIGDEDYVVRYALHFALLHGRPCPDIERNHVFPMAEFLLQNGADAGITDPATNKTLAELVGLGTVVDDDAIAYLNIKNAARGQSPIFRSSMPAPARASAEATD</sequence>
<keyword evidence="9" id="KW-1185">Reference proteome</keyword>
<dbReference type="Proteomes" id="UP000605846">
    <property type="component" value="Unassembled WGS sequence"/>
</dbReference>
<dbReference type="OrthoDB" id="10266696at2759"/>
<evidence type="ECO:0000256" key="4">
    <source>
        <dbReference type="PROSITE-ProRule" id="PRU00288"/>
    </source>
</evidence>
<feature type="domain" description="PH" evidence="6">
    <location>
        <begin position="325"/>
        <end position="431"/>
    </location>
</feature>
<dbReference type="FunFam" id="2.30.29.30:FF:000252">
    <property type="entry name" value="ARF GTPase activator (Csx2)"/>
    <property type="match status" value="1"/>
</dbReference>
<evidence type="ECO:0000256" key="5">
    <source>
        <dbReference type="SAM" id="MobiDB-lite"/>
    </source>
</evidence>
<dbReference type="PROSITE" id="PS50003">
    <property type="entry name" value="PH_DOMAIN"/>
    <property type="match status" value="1"/>
</dbReference>
<dbReference type="InterPro" id="IPR001164">
    <property type="entry name" value="ArfGAP_dom"/>
</dbReference>
<dbReference type="AlphaFoldDB" id="A0A8H7BFL0"/>
<dbReference type="SMART" id="SM00105">
    <property type="entry name" value="ArfGap"/>
    <property type="match status" value="1"/>
</dbReference>
<accession>A0A8H7BFL0</accession>
<evidence type="ECO:0000259" key="7">
    <source>
        <dbReference type="PROSITE" id="PS50115"/>
    </source>
</evidence>
<evidence type="ECO:0000313" key="9">
    <source>
        <dbReference type="Proteomes" id="UP000605846"/>
    </source>
</evidence>
<dbReference type="SUPFAM" id="SSF57863">
    <property type="entry name" value="ArfGap/RecO-like zinc finger"/>
    <property type="match status" value="1"/>
</dbReference>
<feature type="compositionally biased region" description="Basic and acidic residues" evidence="5">
    <location>
        <begin position="272"/>
        <end position="281"/>
    </location>
</feature>
<dbReference type="InterPro" id="IPR045258">
    <property type="entry name" value="ACAP1/2/3-like"/>
</dbReference>
<dbReference type="CDD" id="cd08204">
    <property type="entry name" value="ArfGap"/>
    <property type="match status" value="1"/>
</dbReference>
<name>A0A8H7BFL0_9FUNG</name>
<dbReference type="InterPro" id="IPR037278">
    <property type="entry name" value="ARFGAP/RecO"/>
</dbReference>
<organism evidence="8 9">
    <name type="scientific">Apophysomyces ossiformis</name>
    <dbReference type="NCBI Taxonomy" id="679940"/>
    <lineage>
        <taxon>Eukaryota</taxon>
        <taxon>Fungi</taxon>
        <taxon>Fungi incertae sedis</taxon>
        <taxon>Mucoromycota</taxon>
        <taxon>Mucoromycotina</taxon>
        <taxon>Mucoromycetes</taxon>
        <taxon>Mucorales</taxon>
        <taxon>Mucorineae</taxon>
        <taxon>Mucoraceae</taxon>
        <taxon>Apophysomyces</taxon>
    </lineage>
</organism>
<dbReference type="SUPFAM" id="SSF50729">
    <property type="entry name" value="PH domain-like"/>
    <property type="match status" value="1"/>
</dbReference>
<dbReference type="Gene3D" id="1.10.220.150">
    <property type="entry name" value="Arf GTPase activating protein"/>
    <property type="match status" value="1"/>
</dbReference>
<dbReference type="GO" id="GO:0005096">
    <property type="term" value="F:GTPase activator activity"/>
    <property type="evidence" value="ECO:0007669"/>
    <property type="project" value="InterPro"/>
</dbReference>
<dbReference type="EMBL" id="JABAYA010000207">
    <property type="protein sequence ID" value="KAF7722213.1"/>
    <property type="molecule type" value="Genomic_DNA"/>
</dbReference>
<feature type="domain" description="Arf-GAP" evidence="7">
    <location>
        <begin position="527"/>
        <end position="651"/>
    </location>
</feature>
<dbReference type="PANTHER" id="PTHR23180">
    <property type="entry name" value="CENTAURIN/ARF"/>
    <property type="match status" value="1"/>
</dbReference>
<feature type="region of interest" description="Disordered" evidence="5">
    <location>
        <begin position="272"/>
        <end position="297"/>
    </location>
</feature>
<dbReference type="InterPro" id="IPR027267">
    <property type="entry name" value="AH/BAR_dom_sf"/>
</dbReference>
<dbReference type="InterPro" id="IPR011993">
    <property type="entry name" value="PH-like_dom_sf"/>
</dbReference>
<dbReference type="Gene3D" id="1.20.1270.60">
    <property type="entry name" value="Arfaptin homology (AH) domain/BAR domain"/>
    <property type="match status" value="1"/>
</dbReference>
<dbReference type="InterPro" id="IPR038508">
    <property type="entry name" value="ArfGAP_dom_sf"/>
</dbReference>
<dbReference type="GO" id="GO:0008270">
    <property type="term" value="F:zinc ion binding"/>
    <property type="evidence" value="ECO:0007669"/>
    <property type="project" value="UniProtKB-KW"/>
</dbReference>
<evidence type="ECO:0000256" key="3">
    <source>
        <dbReference type="ARBA" id="ARBA00022833"/>
    </source>
</evidence>
<dbReference type="Gene3D" id="2.30.29.30">
    <property type="entry name" value="Pleckstrin-homology domain (PH domain)/Phosphotyrosine-binding domain (PTB)"/>
    <property type="match status" value="1"/>
</dbReference>
<evidence type="ECO:0000256" key="2">
    <source>
        <dbReference type="ARBA" id="ARBA00022771"/>
    </source>
</evidence>
<dbReference type="PANTHER" id="PTHR23180:SF160">
    <property type="entry name" value="ADP-RIBOSYLATION FACTOR GTPASE-ACTIVATING PROTEIN EFFECTOR PROTEIN 1"/>
    <property type="match status" value="1"/>
</dbReference>
<dbReference type="SMART" id="SM00233">
    <property type="entry name" value="PH"/>
    <property type="match status" value="1"/>
</dbReference>
<evidence type="ECO:0000259" key="6">
    <source>
        <dbReference type="PROSITE" id="PS50003"/>
    </source>
</evidence>
<dbReference type="InterPro" id="IPR001849">
    <property type="entry name" value="PH_domain"/>
</dbReference>
<evidence type="ECO:0000313" key="8">
    <source>
        <dbReference type="EMBL" id="KAF7722213.1"/>
    </source>
</evidence>
<dbReference type="InterPro" id="IPR004148">
    <property type="entry name" value="BAR_dom"/>
</dbReference>
<dbReference type="PRINTS" id="PR00405">
    <property type="entry name" value="REVINTRACTNG"/>
</dbReference>
<gene>
    <name evidence="8" type="ORF">EC973_003533</name>
</gene>
<evidence type="ECO:0000256" key="1">
    <source>
        <dbReference type="ARBA" id="ARBA00022723"/>
    </source>
</evidence>
<feature type="region of interest" description="Disordered" evidence="5">
    <location>
        <begin position="445"/>
        <end position="486"/>
    </location>
</feature>
<dbReference type="SUPFAM" id="SSF103657">
    <property type="entry name" value="BAR/IMD domain-like"/>
    <property type="match status" value="1"/>
</dbReference>
<dbReference type="GO" id="GO:0005737">
    <property type="term" value="C:cytoplasm"/>
    <property type="evidence" value="ECO:0007669"/>
    <property type="project" value="InterPro"/>
</dbReference>
<keyword evidence="2 4" id="KW-0863">Zinc-finger</keyword>
<proteinExistence type="predicted"/>
<reference evidence="8" key="1">
    <citation type="submission" date="2020-01" db="EMBL/GenBank/DDBJ databases">
        <title>Genome Sequencing of Three Apophysomyces-Like Fungal Strains Confirms a Novel Fungal Genus in the Mucoromycota with divergent Burkholderia-like Endosymbiotic Bacteria.</title>
        <authorList>
            <person name="Stajich J.E."/>
            <person name="Macias A.M."/>
            <person name="Carter-House D."/>
            <person name="Lovett B."/>
            <person name="Kasson L.R."/>
            <person name="Berry K."/>
            <person name="Grigoriev I."/>
            <person name="Chang Y."/>
            <person name="Spatafora J."/>
            <person name="Kasson M.T."/>
        </authorList>
    </citation>
    <scope>NUCLEOTIDE SEQUENCE</scope>
    <source>
        <strain evidence="8">NRRL A-21654</strain>
    </source>
</reference>
<dbReference type="Pfam" id="PF16746">
    <property type="entry name" value="BAR_3"/>
    <property type="match status" value="1"/>
</dbReference>
<dbReference type="Pfam" id="PF01412">
    <property type="entry name" value="ArfGap"/>
    <property type="match status" value="1"/>
</dbReference>
<dbReference type="Pfam" id="PF00169">
    <property type="entry name" value="PH"/>
    <property type="match status" value="1"/>
</dbReference>